<evidence type="ECO:0000313" key="5">
    <source>
        <dbReference type="Proteomes" id="UP000501107"/>
    </source>
</evidence>
<dbReference type="RefSeq" id="WP_000632551.1">
    <property type="nucleotide sequence ID" value="NZ_CP009334.1"/>
</dbReference>
<gene>
    <name evidence="1" type="ORF">BF38_5820</name>
    <name evidence="2" type="ORF">FO599_01780</name>
    <name evidence="3" type="ORF">FOC89_01775</name>
</gene>
<reference evidence="2" key="2">
    <citation type="submission" date="2019-07" db="EMBL/GenBank/DDBJ databases">
        <title>Phylogenomic Reclassification of ATCC Bacillus Strains and Various Taxa within the Genus Bacillus.</title>
        <authorList>
            <person name="Riojas M.A."/>
            <person name="Frank A.M."/>
            <person name="Fenn S.L."/>
            <person name="King S.P."/>
            <person name="Brower S.M."/>
            <person name="Hazbon M.H."/>
        </authorList>
    </citation>
    <scope>NUCLEOTIDE SEQUENCE</scope>
    <source>
        <strain evidence="2">ATCC 35646</strain>
    </source>
</reference>
<evidence type="ECO:0000313" key="3">
    <source>
        <dbReference type="EMBL" id="QKH22741.1"/>
    </source>
</evidence>
<sequence length="192" mass="21976">MITPLESFVLTHMGENFMEGANWGFCPPEDYERHLPTFQKEVVGVANFSVLKSRGGILIEVEPNFLVQALSKLPNVGFDNEDLKSALAERQLALVQFRIWIENNSSYQGFLGINETTDSKSVTISQVPYPSFKVGVDTFFHEFMNYKVQFLNNKNQWQYFDSGMDRQEFINACSISPTRNCMVIPIKIEGKR</sequence>
<accession>A0A0B5NJB3</accession>
<dbReference type="KEGG" id="btw:BF38_5820"/>
<dbReference type="Proteomes" id="UP001181533">
    <property type="component" value="Unassembled WGS sequence"/>
</dbReference>
<evidence type="ECO:0000313" key="1">
    <source>
        <dbReference type="EMBL" id="AJG74031.1"/>
    </source>
</evidence>
<dbReference type="EMBL" id="CP053979">
    <property type="protein sequence ID" value="QKH22741.1"/>
    <property type="molecule type" value="Genomic_DNA"/>
</dbReference>
<evidence type="ECO:0000313" key="4">
    <source>
        <dbReference type="Proteomes" id="UP000031876"/>
    </source>
</evidence>
<evidence type="ECO:0000313" key="2">
    <source>
        <dbReference type="EMBL" id="MDR4174861.1"/>
    </source>
</evidence>
<protein>
    <submittedName>
        <fullName evidence="3">Uncharacterized protein</fullName>
    </submittedName>
</protein>
<name>A0A0B5NJB3_BACTU</name>
<geneLocation type="plasmid" evidence="1 4">
    <name>2</name>
</geneLocation>
<organism evidence="3 5">
    <name type="scientific">Bacillus thuringiensis</name>
    <dbReference type="NCBI Taxonomy" id="1428"/>
    <lineage>
        <taxon>Bacteria</taxon>
        <taxon>Bacillati</taxon>
        <taxon>Bacillota</taxon>
        <taxon>Bacilli</taxon>
        <taxon>Bacillales</taxon>
        <taxon>Bacillaceae</taxon>
        <taxon>Bacillus</taxon>
        <taxon>Bacillus cereus group</taxon>
    </lineage>
</organism>
<dbReference type="AlphaFoldDB" id="A0A0B5NJB3"/>
<dbReference type="EMBL" id="CP009334">
    <property type="protein sequence ID" value="AJG74031.1"/>
    <property type="molecule type" value="Genomic_DNA"/>
</dbReference>
<geneLocation type="plasmid" evidence="3 5">
    <name>unnamed3</name>
</geneLocation>
<reference evidence="1 4" key="1">
    <citation type="journal article" date="2015" name="Genome Announc.">
        <title>Complete genome sequences for 35 biothreat assay-relevant bacillus species.</title>
        <authorList>
            <person name="Johnson S.L."/>
            <person name="Daligault H.E."/>
            <person name="Davenport K.W."/>
            <person name="Jaissle J."/>
            <person name="Frey K.G."/>
            <person name="Ladner J.T."/>
            <person name="Broomall S.M."/>
            <person name="Bishop-Lilly K.A."/>
            <person name="Bruce D.C."/>
            <person name="Gibbons H.S."/>
            <person name="Coyne S.R."/>
            <person name="Lo C.C."/>
            <person name="Meincke L."/>
            <person name="Munk A.C."/>
            <person name="Koroleva G.I."/>
            <person name="Rosenzweig C.N."/>
            <person name="Palacios G.F."/>
            <person name="Redden C.L."/>
            <person name="Minogue T.D."/>
            <person name="Chain P.S."/>
        </authorList>
    </citation>
    <scope>NUCLEOTIDE SEQUENCE [LARGE SCALE GENOMIC DNA]</scope>
    <source>
        <strain evidence="1 4">HD1011</strain>
        <plasmid evidence="1 4">2</plasmid>
    </source>
</reference>
<dbReference type="Proteomes" id="UP000501107">
    <property type="component" value="Plasmid unnamed3"/>
</dbReference>
<dbReference type="EMBL" id="VKQN01000001">
    <property type="protein sequence ID" value="MDR4174861.1"/>
    <property type="molecule type" value="Genomic_DNA"/>
</dbReference>
<proteinExistence type="predicted"/>
<reference evidence="3 5" key="3">
    <citation type="submission" date="2020-05" db="EMBL/GenBank/DDBJ databases">
        <title>FDA dAtabase for Regulatory Grade micrObial Sequences (FDA-ARGOS): Supporting development and validation of Infectious Disease Dx tests.</title>
        <authorList>
            <person name="Nelson B."/>
            <person name="Plummer A."/>
            <person name="Tallon L."/>
            <person name="Sadzewicz L."/>
            <person name="Zhao X."/>
            <person name="Vavikolanu K."/>
            <person name="Mehta A."/>
            <person name="Aluvathingal J."/>
            <person name="Nadendla S."/>
            <person name="Myers T."/>
            <person name="Yan Y."/>
            <person name="Sichtig H."/>
        </authorList>
    </citation>
    <scope>NUCLEOTIDE SEQUENCE [LARGE SCALE GENOMIC DNA]</scope>
    <source>
        <strain evidence="3 5">FDAARGOS_795</strain>
        <plasmid evidence="3 5">unnamed3</plasmid>
    </source>
</reference>
<dbReference type="Proteomes" id="UP000031876">
    <property type="component" value="Plasmid 2"/>
</dbReference>
<keyword evidence="3" id="KW-0614">Plasmid</keyword>